<dbReference type="Proteomes" id="UP000321331">
    <property type="component" value="Unassembled WGS sequence"/>
</dbReference>
<gene>
    <name evidence="3" type="ORF">FocTR4_00005967</name>
</gene>
<sequence>MDLVIGTQLNERVIYQATKSIFNGQYAKLRDRGAVRASINNNLRKGSLVQQVVTQHGFDVVSREVLKLLSDKVYESTPIARQRFPDLFEPSTAQTTARTQLEAEATRTEQAARKGIEETHSDDSQDVHDLQAATTAVHDASDSTASDIAGSSLLFPVYLPFPTEHLLMEKFQKVLETACYEYGVRELSSVMQHRDWDCPESVELNQWAELLGHEGNLKRQGTAVHRLRTNSRGLEQFLADAEDLARILGDNIYTQVISQMRLDAKSTLRELAQNKQFIQLQLEEGREEIAKQRAELDQKEQENLRRMEREDKRYRAIAGKRLQQALNLVGNFAIAPESENMALDGMGGDDVYPVSDDDSNLDHAEQFEDCSES</sequence>
<feature type="region of interest" description="Disordered" evidence="2">
    <location>
        <begin position="87"/>
        <end position="126"/>
    </location>
</feature>
<evidence type="ECO:0000256" key="1">
    <source>
        <dbReference type="SAM" id="Coils"/>
    </source>
</evidence>
<evidence type="ECO:0000313" key="4">
    <source>
        <dbReference type="Proteomes" id="UP000321331"/>
    </source>
</evidence>
<dbReference type="EMBL" id="VMNF01000004">
    <property type="protein sequence ID" value="TXC09737.1"/>
    <property type="molecule type" value="Genomic_DNA"/>
</dbReference>
<feature type="region of interest" description="Disordered" evidence="2">
    <location>
        <begin position="344"/>
        <end position="373"/>
    </location>
</feature>
<feature type="coiled-coil region" evidence="1">
    <location>
        <begin position="268"/>
        <end position="309"/>
    </location>
</feature>
<protein>
    <recommendedName>
        <fullName evidence="5">Ubiquinol-cytochrome-c reductase cytochrome c1</fullName>
    </recommendedName>
</protein>
<keyword evidence="1" id="KW-0175">Coiled coil</keyword>
<accession>A0A5C6TFQ6</accession>
<comment type="caution">
    <text evidence="3">The sequence shown here is derived from an EMBL/GenBank/DDBJ whole genome shotgun (WGS) entry which is preliminary data.</text>
</comment>
<organism evidence="3 4">
    <name type="scientific">Fusarium oxysporum f. sp. cubense</name>
    <dbReference type="NCBI Taxonomy" id="61366"/>
    <lineage>
        <taxon>Eukaryota</taxon>
        <taxon>Fungi</taxon>
        <taxon>Dikarya</taxon>
        <taxon>Ascomycota</taxon>
        <taxon>Pezizomycotina</taxon>
        <taxon>Sordariomycetes</taxon>
        <taxon>Hypocreomycetidae</taxon>
        <taxon>Hypocreales</taxon>
        <taxon>Nectriaceae</taxon>
        <taxon>Fusarium</taxon>
        <taxon>Fusarium oxysporum species complex</taxon>
    </lineage>
</organism>
<feature type="compositionally biased region" description="Basic and acidic residues" evidence="2">
    <location>
        <begin position="104"/>
        <end position="126"/>
    </location>
</feature>
<proteinExistence type="predicted"/>
<evidence type="ECO:0008006" key="5">
    <source>
        <dbReference type="Google" id="ProtNLM"/>
    </source>
</evidence>
<evidence type="ECO:0000313" key="3">
    <source>
        <dbReference type="EMBL" id="TXC09737.1"/>
    </source>
</evidence>
<feature type="compositionally biased region" description="Low complexity" evidence="2">
    <location>
        <begin position="92"/>
        <end position="103"/>
    </location>
</feature>
<name>A0A5C6TFQ6_FUSOC</name>
<reference evidence="3 4" key="1">
    <citation type="submission" date="2019-07" db="EMBL/GenBank/DDBJ databases">
        <title>The First High-Quality Draft Genome Sequence of the Causal Agent of the Current Panama Disease Epidemic.</title>
        <authorList>
            <person name="Warmington R.J."/>
            <person name="Kay W."/>
            <person name="Jeffries A."/>
            <person name="Bebber D."/>
            <person name="Moore K."/>
            <person name="Studholme D.J."/>
        </authorList>
    </citation>
    <scope>NUCLEOTIDE SEQUENCE [LARGE SCALE GENOMIC DNA]</scope>
    <source>
        <strain evidence="3 4">TR4</strain>
    </source>
</reference>
<evidence type="ECO:0000256" key="2">
    <source>
        <dbReference type="SAM" id="MobiDB-lite"/>
    </source>
</evidence>
<dbReference type="AlphaFoldDB" id="A0A5C6TFQ6"/>